<dbReference type="InterPro" id="IPR027417">
    <property type="entry name" value="P-loop_NTPase"/>
</dbReference>
<name>A0A813KQ14_POLGL</name>
<feature type="region of interest" description="Disordered" evidence="1">
    <location>
        <begin position="2402"/>
        <end position="2550"/>
    </location>
</feature>
<dbReference type="InterPro" id="IPR006935">
    <property type="entry name" value="Helicase/UvrB_N"/>
</dbReference>
<dbReference type="Gene3D" id="1.10.340.30">
    <property type="entry name" value="Hypothetical protein, domain 2"/>
    <property type="match status" value="1"/>
</dbReference>
<evidence type="ECO:0000313" key="4">
    <source>
        <dbReference type="Proteomes" id="UP000626109"/>
    </source>
</evidence>
<dbReference type="InterPro" id="IPR036322">
    <property type="entry name" value="WD40_repeat_dom_sf"/>
</dbReference>
<accession>A0A813KQ14</accession>
<feature type="compositionally biased region" description="Basic residues" evidence="1">
    <location>
        <begin position="2475"/>
        <end position="2490"/>
    </location>
</feature>
<feature type="region of interest" description="Disordered" evidence="1">
    <location>
        <begin position="1704"/>
        <end position="1733"/>
    </location>
</feature>
<dbReference type="Gene3D" id="3.40.50.300">
    <property type="entry name" value="P-loop containing nucleotide triphosphate hydrolases"/>
    <property type="match status" value="1"/>
</dbReference>
<feature type="region of interest" description="Disordered" evidence="1">
    <location>
        <begin position="1659"/>
        <end position="1686"/>
    </location>
</feature>
<evidence type="ECO:0000259" key="2">
    <source>
        <dbReference type="PROSITE" id="PS51192"/>
    </source>
</evidence>
<dbReference type="Pfam" id="PF04851">
    <property type="entry name" value="ResIII"/>
    <property type="match status" value="1"/>
</dbReference>
<sequence>MSKLGEQLWRGLAPTVGAGAVLDLDEEEEEEEDASADTKASETPKGANFFGSWEGSCSSPAKPALTSRVGAAAARWAAQCPEKSTAGTDSLSLACQGAAEGARCRLRDGTVLLLLAEVPPMTTHEAVEAALPHLELGDAVAAAHALGTASPLGTAALARAHLEESGLRLPRSLQAADLSLLSPRDWLRVRLRRSSPLPVPFLVISSQGGAAEGMHFKGGEDYSRHVGSSRSVTVSECNVISSCWMSAEQAALETGARAPDCVVEFSMDPPFEVAFLQYPPTKTSSSGGGFCGGSSSSGTSVSNRLYCKVHAIGPDGQHRAVLLGLPQQAVATEDRTLAPACHLPCTNDKSSTSSVKDTRYKTSNGDRKEYGKSWAQLSRHQQLLYSASLLRRAVERGRLFGGGAAAVREALRVLTGDGRAQVPGAASRAFQTVLLAALDSVRLYSPCDGCLSFPSLAMLAVLAACQPAWHPPAALYEVLVGTAMSVQAADTRQSRMRWRAWRRAAGGGDDGKMELDRQSSGGVVVEAELAKIRDSLRLLSRGFMALHGSDADMVARYADVMVNRGGLPLYALPRPQPEFETTLGAAAYRMAAVDSHVFPHLALYLQAALRCPPRCESTWQKDNHLRNLQLFIEQTLFNIRDQKEMKIRGGHIEAMDMERIVNYMDEGHYAAGRDLAESRALQEDSRLAPSNEEGFVDDNECHLDSDRCRQLRVTLEAVQAFVLFGPCENNKDNNNKNNNSNTTNNSNNNNNYNSNNPCEKQLSADRHEDKHKEGKRQQGDLQEEDLELAAEPTAKRGKYQEQSEKQLLGRAIDKRTRVEGFLTLFGATVEALCGPEKDSEERLRCRITCANLDNPASPLHVQKAASKASSKGDNSEPYVTVTEPAMQRYAAKAFCSAFPGEKPITLPLPPHGWRWLCGSKVVLRVELQERRCGELAGAREERQEDGAGHEGRDGTVFPDFVLKFFADEQELPAFDVGPLLAPCGLPDQREAPLDSGKLLRQALYVDSCDEQLQILHGLRMWGDQLRRSRAEEFEDDGRNGGCITAPDWLAVAFQSPIHVSIWQEALARLLLEEEFDGMPCFTLPQAHPYQGTLFRVALTLQFLYPEVLAPTRSELAFRLSRGGVRSSCLCAHLEASLRSLAFQNESEQPRPSMCLQGAEGTKLAASVKTKLFPYQMEAVRRLLEGRNDGLHGSLDASSLGAGKTLVALRFCLALAEAHGGGRFLVLVHTASLMEGWRQQVTEHLEGVDLQMQQENGCLRTVLLHRNSSGGSSSKRLARHSAEKEAGRVNIIVTTYSRAARHPFSCSWLLVVADECLSLQNTETLQSAAAWRLVTRSLYGGHFISGTMFRRHYNDLLDMMKMLRSSIPLRPGYVQAYFRLHLVSYLRDQRPWDTKLVPMEIPETVRAQYLEVLDECRGRGAQNYSKVLARMRQVLAGALRDGRQLAEEVWRACTQLRADGFRPLVFASTEREAEALVRHIACARRFRRDRHPANCPGCDLCRGFNKFAPGSERAPPIEGSDSSEPLLVFTVSTDSAGLNLQSYGDALVLRPVQMDQLVQMMGRIDRPGQLSARLQRTILFLKRSHEEAEVAHLEKHAAFWSLHIKPLARLIVLATLGSGSGSAEKASEAVGMASCEAASEAKSSEDRSVAERYSQILASEQQAAAATPGSGARAPGSPRSTSNMEGEQLPAVQVRRFWDAQTAPLGRGDGDFSQLRRFPKLSSSSPGSAPMRKSMDVDNHTEELGGHTRFNVAFAPSPATDGSSTGSSGARPARQIGILDAAMIDLEPDVPARMTQESVRDGMAYLIRNDPRFRHIVRLLGPPQGILELLGKGQPDPFSTLVQTICHQQLSMRVCQGMFERLLGLCGNRESKVLDPSLVVEESADRIREVAKPLEECRSRKYSANPCQAQTMYLELPPLPPIFKVDVITCFTSAAKLSYRKIGYIQQIARLFMDRLVELPSESPARHRRMDTCHSGIPYGDVALQSAMKLACRQLHQNTNAVYDIKPHPGVTSKNEVTWMPTKAQMQEHTCRWGPYGSRQLSIASLYMLRIADNESAAVDRFGSRKKGDAVLKLCWAGPPSDRESAVAIAYASGDLELRESATGQVISSAKTEPGVKCLQVIGSGVLAISADGTCSVVAEWGQATEGKSAPVAGAAASVRQFKIQGPVGHACVDPNRPSRFAFGGLENDVKIYDMEKEEVTWTAKNVRENFLCLRVPVKISLISWATKMCPSRSLLLCGTVDGKVRVYDANAQRRPLFELQIGFGVGAGTGGYTGTMDDTKRPVNCGKVAQVRGNSWGLFIGDTMGVMREYDLMNLAKTKGVEVPPGRKSHLKLASKELPFKRGYRGIMGSVRDVDVHASGEALVAVGLGRFAYVFGMKGRDATSKVYLKQKLCCVLMSSEAREKPKEDCESEEEEDNEDDEELDGDEGEDGEEELDDLGDEVEEGFSDDGEGGDEEKCEDEDDGEDEEEEQAPSKAKKGSKGKKILKKKMSTAGKEDMSKKEKTLSSKLPEKQAACEATTGSSTTRKGKRKLPAAGQGASSKKKKGRKAT</sequence>
<feature type="compositionally biased region" description="Acidic residues" evidence="1">
    <location>
        <begin position="23"/>
        <end position="35"/>
    </location>
</feature>
<dbReference type="InterPro" id="IPR014001">
    <property type="entry name" value="Helicase_ATP-bd"/>
</dbReference>
<dbReference type="InterPro" id="IPR037379">
    <property type="entry name" value="WDR74/Nsa1"/>
</dbReference>
<feature type="region of interest" description="Disordered" evidence="1">
    <location>
        <begin position="1751"/>
        <end position="1770"/>
    </location>
</feature>
<feature type="compositionally biased region" description="Basic and acidic residues" evidence="1">
    <location>
        <begin position="762"/>
        <end position="778"/>
    </location>
</feature>
<dbReference type="GO" id="GO:0003677">
    <property type="term" value="F:DNA binding"/>
    <property type="evidence" value="ECO:0007669"/>
    <property type="project" value="InterPro"/>
</dbReference>
<evidence type="ECO:0000256" key="1">
    <source>
        <dbReference type="SAM" id="MobiDB-lite"/>
    </source>
</evidence>
<dbReference type="SMART" id="SM00487">
    <property type="entry name" value="DEXDc"/>
    <property type="match status" value="1"/>
</dbReference>
<dbReference type="Gene3D" id="1.10.1670.40">
    <property type="match status" value="2"/>
</dbReference>
<dbReference type="InterPro" id="IPR001680">
    <property type="entry name" value="WD40_rpt"/>
</dbReference>
<dbReference type="PANTHER" id="PTHR16038:SF4">
    <property type="entry name" value="WD REPEAT-CONTAINING PROTEIN 74"/>
    <property type="match status" value="1"/>
</dbReference>
<proteinExistence type="predicted"/>
<dbReference type="EMBL" id="CAJNNW010031935">
    <property type="protein sequence ID" value="CAE8710039.1"/>
    <property type="molecule type" value="Genomic_DNA"/>
</dbReference>
<feature type="compositionally biased region" description="Low complexity" evidence="1">
    <location>
        <begin position="735"/>
        <end position="756"/>
    </location>
</feature>
<dbReference type="InterPro" id="IPR015943">
    <property type="entry name" value="WD40/YVTN_repeat-like_dom_sf"/>
</dbReference>
<evidence type="ECO:0000313" key="3">
    <source>
        <dbReference type="EMBL" id="CAE8710039.1"/>
    </source>
</evidence>
<dbReference type="GO" id="GO:0042273">
    <property type="term" value="P:ribosomal large subunit biogenesis"/>
    <property type="evidence" value="ECO:0007669"/>
    <property type="project" value="InterPro"/>
</dbReference>
<feature type="compositionally biased region" description="Basic and acidic residues" evidence="1">
    <location>
        <begin position="2494"/>
        <end position="2511"/>
    </location>
</feature>
<reference evidence="3" key="1">
    <citation type="submission" date="2021-02" db="EMBL/GenBank/DDBJ databases">
        <authorList>
            <person name="Dougan E. K."/>
            <person name="Rhodes N."/>
            <person name="Thang M."/>
            <person name="Chan C."/>
        </authorList>
    </citation>
    <scope>NUCLEOTIDE SEQUENCE</scope>
</reference>
<dbReference type="Proteomes" id="UP000626109">
    <property type="component" value="Unassembled WGS sequence"/>
</dbReference>
<dbReference type="PANTHER" id="PTHR16038">
    <property type="entry name" value="NOP SEVEN ASSOCIATED PROTEIN 1"/>
    <property type="match status" value="1"/>
</dbReference>
<feature type="compositionally biased region" description="Acidic residues" evidence="1">
    <location>
        <begin position="2409"/>
        <end position="2471"/>
    </location>
</feature>
<dbReference type="GO" id="GO:0005524">
    <property type="term" value="F:ATP binding"/>
    <property type="evidence" value="ECO:0007669"/>
    <property type="project" value="InterPro"/>
</dbReference>
<dbReference type="SUPFAM" id="SSF52540">
    <property type="entry name" value="P-loop containing nucleoside triphosphate hydrolases"/>
    <property type="match status" value="2"/>
</dbReference>
<dbReference type="GO" id="GO:0030687">
    <property type="term" value="C:preribosome, large subunit precursor"/>
    <property type="evidence" value="ECO:0007669"/>
    <property type="project" value="TreeGrafter"/>
</dbReference>
<comment type="caution">
    <text evidence="3">The sequence shown here is derived from an EMBL/GenBank/DDBJ whole genome shotgun (WGS) entry which is preliminary data.</text>
</comment>
<organism evidence="3 4">
    <name type="scientific">Polarella glacialis</name>
    <name type="common">Dinoflagellate</name>
    <dbReference type="NCBI Taxonomy" id="89957"/>
    <lineage>
        <taxon>Eukaryota</taxon>
        <taxon>Sar</taxon>
        <taxon>Alveolata</taxon>
        <taxon>Dinophyceae</taxon>
        <taxon>Suessiales</taxon>
        <taxon>Suessiaceae</taxon>
        <taxon>Polarella</taxon>
    </lineage>
</organism>
<feature type="region of interest" description="Disordered" evidence="1">
    <location>
        <begin position="726"/>
        <end position="784"/>
    </location>
</feature>
<protein>
    <recommendedName>
        <fullName evidence="2">Helicase ATP-binding domain-containing protein</fullName>
    </recommendedName>
</protein>
<gene>
    <name evidence="3" type="ORF">PGLA2088_LOCUS35752</name>
</gene>
<dbReference type="PROSITE" id="PS51192">
    <property type="entry name" value="HELICASE_ATP_BIND_1"/>
    <property type="match status" value="1"/>
</dbReference>
<dbReference type="SMART" id="SM00320">
    <property type="entry name" value="WD40"/>
    <property type="match status" value="4"/>
</dbReference>
<feature type="compositionally biased region" description="Basic residues" evidence="1">
    <location>
        <begin position="2541"/>
        <end position="2550"/>
    </location>
</feature>
<feature type="compositionally biased region" description="Low complexity" evidence="1">
    <location>
        <begin position="1755"/>
        <end position="1769"/>
    </location>
</feature>
<dbReference type="Gene3D" id="2.130.10.10">
    <property type="entry name" value="YVTN repeat-like/Quinoprotein amine dehydrogenase"/>
    <property type="match status" value="1"/>
</dbReference>
<feature type="region of interest" description="Disordered" evidence="1">
    <location>
        <begin position="19"/>
        <end position="45"/>
    </location>
</feature>
<feature type="domain" description="Helicase ATP-binding" evidence="2">
    <location>
        <begin position="1184"/>
        <end position="1365"/>
    </location>
</feature>
<dbReference type="SUPFAM" id="SSF50978">
    <property type="entry name" value="WD40 repeat-like"/>
    <property type="match status" value="1"/>
</dbReference>
<feature type="compositionally biased region" description="Low complexity" evidence="1">
    <location>
        <begin position="1662"/>
        <end position="1679"/>
    </location>
</feature>
<dbReference type="GO" id="GO:0005730">
    <property type="term" value="C:nucleolus"/>
    <property type="evidence" value="ECO:0007669"/>
    <property type="project" value="InterPro"/>
</dbReference>
<dbReference type="GO" id="GO:0016787">
    <property type="term" value="F:hydrolase activity"/>
    <property type="evidence" value="ECO:0007669"/>
    <property type="project" value="InterPro"/>
</dbReference>